<gene>
    <name evidence="1" type="ORF">ATSB10_07450</name>
</gene>
<evidence type="ECO:0000313" key="1">
    <source>
        <dbReference type="EMBL" id="AND68199.1"/>
    </source>
</evidence>
<dbReference type="Proteomes" id="UP000077255">
    <property type="component" value="Chromosome"/>
</dbReference>
<dbReference type="PANTHER" id="PTHR46124:SF3">
    <property type="entry name" value="HYDROLASE"/>
    <property type="match status" value="1"/>
</dbReference>
<dbReference type="Pfam" id="PF01026">
    <property type="entry name" value="TatD_DNase"/>
    <property type="match status" value="1"/>
</dbReference>
<name>A0A169GPV8_9GAMM</name>
<dbReference type="SUPFAM" id="SSF51556">
    <property type="entry name" value="Metallo-dependent hydrolases"/>
    <property type="match status" value="1"/>
</dbReference>
<dbReference type="AlphaFoldDB" id="A0A169GPV8"/>
<dbReference type="PANTHER" id="PTHR46124">
    <property type="entry name" value="D-AMINOACYL-TRNA DEACYLASE"/>
    <property type="match status" value="1"/>
</dbReference>
<dbReference type="GO" id="GO:0005829">
    <property type="term" value="C:cytosol"/>
    <property type="evidence" value="ECO:0007669"/>
    <property type="project" value="TreeGrafter"/>
</dbReference>
<protein>
    <recommendedName>
        <fullName evidence="3">TatD family hydrolase</fullName>
    </recommendedName>
</protein>
<dbReference type="EMBL" id="CP014841">
    <property type="protein sequence ID" value="AND68199.1"/>
    <property type="molecule type" value="Genomic_DNA"/>
</dbReference>
<dbReference type="InterPro" id="IPR001130">
    <property type="entry name" value="TatD-like"/>
</dbReference>
<dbReference type="InterPro" id="IPR032466">
    <property type="entry name" value="Metal_Hydrolase"/>
</dbReference>
<dbReference type="KEGG" id="dtx:ATSB10_07450"/>
<evidence type="ECO:0000313" key="2">
    <source>
        <dbReference type="Proteomes" id="UP000077255"/>
    </source>
</evidence>
<dbReference type="GO" id="GO:0016788">
    <property type="term" value="F:hydrolase activity, acting on ester bonds"/>
    <property type="evidence" value="ECO:0007669"/>
    <property type="project" value="InterPro"/>
</dbReference>
<keyword evidence="2" id="KW-1185">Reference proteome</keyword>
<evidence type="ECO:0008006" key="3">
    <source>
        <dbReference type="Google" id="ProtNLM"/>
    </source>
</evidence>
<sequence length="122" mass="13250">MIAAIRRHPGTRGVVHSFSGSAEQAAQLFKQDFLVGIGGPVTYPRAQRLRRVVAELPAEQLLLESDAPDQPGIMRRGQRNEPSAITETLADLAALRGEHVEQLAAATTENARRLFDLGTPAR</sequence>
<proteinExistence type="predicted"/>
<dbReference type="STRING" id="445710.ATSB10_07450"/>
<accession>A0A169GPV8</accession>
<dbReference type="PATRIC" id="fig|445710.3.peg.745"/>
<dbReference type="Gene3D" id="3.20.20.140">
    <property type="entry name" value="Metal-dependent hydrolases"/>
    <property type="match status" value="1"/>
</dbReference>
<organism evidence="1 2">
    <name type="scientific">Dyella thiooxydans</name>
    <dbReference type="NCBI Taxonomy" id="445710"/>
    <lineage>
        <taxon>Bacteria</taxon>
        <taxon>Pseudomonadati</taxon>
        <taxon>Pseudomonadota</taxon>
        <taxon>Gammaproteobacteria</taxon>
        <taxon>Lysobacterales</taxon>
        <taxon>Rhodanobacteraceae</taxon>
        <taxon>Dyella</taxon>
    </lineage>
</organism>
<reference evidence="1 2" key="1">
    <citation type="submission" date="2016-02" db="EMBL/GenBank/DDBJ databases">
        <title>Complete genome sequencing and analysis of ATSB10, Dyella thiooxydans isolated from rhizosphere soil of sunflower (Helianthus annuus L.).</title>
        <authorList>
            <person name="Lee Y."/>
            <person name="Hwangbo K."/>
            <person name="Chung H."/>
            <person name="Yoo J."/>
            <person name="Kim K.Y."/>
            <person name="Sa T.M."/>
            <person name="Um Y."/>
            <person name="Madhaiyan M."/>
        </authorList>
    </citation>
    <scope>NUCLEOTIDE SEQUENCE [LARGE SCALE GENOMIC DNA]</scope>
    <source>
        <strain evidence="1 2">ATSB10</strain>
    </source>
</reference>